<dbReference type="EMBL" id="CM042047">
    <property type="protein sequence ID" value="KAI3769045.1"/>
    <property type="molecule type" value="Genomic_DNA"/>
</dbReference>
<evidence type="ECO:0000313" key="1">
    <source>
        <dbReference type="EMBL" id="KAI3769045.1"/>
    </source>
</evidence>
<reference evidence="2" key="1">
    <citation type="journal article" date="2022" name="Mol. Ecol. Resour.">
        <title>The genomes of chicory, endive, great burdock and yacon provide insights into Asteraceae palaeo-polyploidization history and plant inulin production.</title>
        <authorList>
            <person name="Fan W."/>
            <person name="Wang S."/>
            <person name="Wang H."/>
            <person name="Wang A."/>
            <person name="Jiang F."/>
            <person name="Liu H."/>
            <person name="Zhao H."/>
            <person name="Xu D."/>
            <person name="Zhang Y."/>
        </authorList>
    </citation>
    <scope>NUCLEOTIDE SEQUENCE [LARGE SCALE GENOMIC DNA]</scope>
    <source>
        <strain evidence="2">cv. Niubang</strain>
    </source>
</reference>
<proteinExistence type="predicted"/>
<dbReference type="Proteomes" id="UP001055879">
    <property type="component" value="Linkage Group LG01"/>
</dbReference>
<protein>
    <submittedName>
        <fullName evidence="1">Uncharacterized protein</fullName>
    </submittedName>
</protein>
<reference evidence="1 2" key="2">
    <citation type="journal article" date="2022" name="Mol. Ecol. Resour.">
        <title>The genomes of chicory, endive, great burdock and yacon provide insights into Asteraceae paleo-polyploidization history and plant inulin production.</title>
        <authorList>
            <person name="Fan W."/>
            <person name="Wang S."/>
            <person name="Wang H."/>
            <person name="Wang A."/>
            <person name="Jiang F."/>
            <person name="Liu H."/>
            <person name="Zhao H."/>
            <person name="Xu D."/>
            <person name="Zhang Y."/>
        </authorList>
    </citation>
    <scope>NUCLEOTIDE SEQUENCE [LARGE SCALE GENOMIC DNA]</scope>
    <source>
        <strain evidence="2">cv. Niubang</strain>
    </source>
</reference>
<keyword evidence="2" id="KW-1185">Reference proteome</keyword>
<organism evidence="1 2">
    <name type="scientific">Arctium lappa</name>
    <name type="common">Greater burdock</name>
    <name type="synonym">Lappa major</name>
    <dbReference type="NCBI Taxonomy" id="4217"/>
    <lineage>
        <taxon>Eukaryota</taxon>
        <taxon>Viridiplantae</taxon>
        <taxon>Streptophyta</taxon>
        <taxon>Embryophyta</taxon>
        <taxon>Tracheophyta</taxon>
        <taxon>Spermatophyta</taxon>
        <taxon>Magnoliopsida</taxon>
        <taxon>eudicotyledons</taxon>
        <taxon>Gunneridae</taxon>
        <taxon>Pentapetalae</taxon>
        <taxon>asterids</taxon>
        <taxon>campanulids</taxon>
        <taxon>Asterales</taxon>
        <taxon>Asteraceae</taxon>
        <taxon>Carduoideae</taxon>
        <taxon>Cardueae</taxon>
        <taxon>Arctiinae</taxon>
        <taxon>Arctium</taxon>
    </lineage>
</organism>
<evidence type="ECO:0000313" key="2">
    <source>
        <dbReference type="Proteomes" id="UP001055879"/>
    </source>
</evidence>
<sequence>MAVEAPPHSHLFSPQFLSNREMFDQGNKNVYGNDVKFGYGMNQMENGMFPMYVSSGMMDTVPPATAAMAVALKADSGLTYSLPISRKRSRESSSFDPSVLSFPNAQFVDQNQINNNNNNQKGAFTFLGQDISMQIYQQQVEIDRFIANHTENVRSEIEATRRRNSMRLIAAAEEGIYKRLRSKQEEIIKIGKLNSALEEKVNSLNIENQIWQQMAQTNEATANALRRNLQRILTQIQQQQQQQNQTDYADKTIIDDVQSCCGSNYDVEHHQSPPLAVMKLNEGNDVAVDSSHQQKCRRSSDNNGRKLKRWCRNCGKMESCVLLLPCRHLCICAACESAINVCPICKSTKNASVHVNMS</sequence>
<comment type="caution">
    <text evidence="1">The sequence shown here is derived from an EMBL/GenBank/DDBJ whole genome shotgun (WGS) entry which is preliminary data.</text>
</comment>
<gene>
    <name evidence="1" type="ORF">L6452_00141</name>
</gene>
<name>A0ACB9FDV4_ARCLA</name>
<accession>A0ACB9FDV4</accession>